<dbReference type="Proteomes" id="UP001163096">
    <property type="component" value="Chromosome"/>
</dbReference>
<accession>A0A9X9S4L4</accession>
<feature type="transmembrane region" description="Helical" evidence="1">
    <location>
        <begin position="9"/>
        <end position="32"/>
    </location>
</feature>
<gene>
    <name evidence="2" type="ORF">OU421_01510</name>
</gene>
<keyword evidence="1" id="KW-1133">Transmembrane helix</keyword>
<proteinExistence type="predicted"/>
<dbReference type="EMBL" id="CP113361">
    <property type="protein sequence ID" value="WAI01576.1"/>
    <property type="molecule type" value="Genomic_DNA"/>
</dbReference>
<reference evidence="2" key="1">
    <citation type="submission" date="2022-11" db="EMBL/GenBank/DDBJ databases">
        <title>Complete genome sequence of Methanogenium organophilum DSM 3596.</title>
        <authorList>
            <person name="Chen S.-C."/>
            <person name="Lai S.-J."/>
            <person name="You Y.-T."/>
        </authorList>
    </citation>
    <scope>NUCLEOTIDE SEQUENCE</scope>
    <source>
        <strain evidence="2">DSM 3596</strain>
    </source>
</reference>
<dbReference type="KEGG" id="mou:OU421_01510"/>
<organism evidence="2 3">
    <name type="scientific">Methanogenium organophilum</name>
    <dbReference type="NCBI Taxonomy" id="2199"/>
    <lineage>
        <taxon>Archaea</taxon>
        <taxon>Methanobacteriati</taxon>
        <taxon>Methanobacteriota</taxon>
        <taxon>Stenosarchaea group</taxon>
        <taxon>Methanomicrobia</taxon>
        <taxon>Methanomicrobiales</taxon>
        <taxon>Methanomicrobiaceae</taxon>
        <taxon>Methanogenium</taxon>
    </lineage>
</organism>
<dbReference type="RefSeq" id="WP_268186826.1">
    <property type="nucleotide sequence ID" value="NZ_CP113361.1"/>
</dbReference>
<evidence type="ECO:0000313" key="3">
    <source>
        <dbReference type="Proteomes" id="UP001163096"/>
    </source>
</evidence>
<evidence type="ECO:0000256" key="1">
    <source>
        <dbReference type="SAM" id="Phobius"/>
    </source>
</evidence>
<sequence>MINQKDRNAWLWMIFAIIVLFIFGDLIAHASFYSPADDYSFVSHGNANTISILLDDIMPVLILSGVIIAGIVFLLVKDPH</sequence>
<feature type="transmembrane region" description="Helical" evidence="1">
    <location>
        <begin position="57"/>
        <end position="76"/>
    </location>
</feature>
<name>A0A9X9S4L4_METOG</name>
<evidence type="ECO:0000313" key="2">
    <source>
        <dbReference type="EMBL" id="WAI01576.1"/>
    </source>
</evidence>
<dbReference type="AlphaFoldDB" id="A0A9X9S4L4"/>
<keyword evidence="1" id="KW-0472">Membrane</keyword>
<keyword evidence="1" id="KW-0812">Transmembrane</keyword>
<protein>
    <submittedName>
        <fullName evidence="2">Uncharacterized protein</fullName>
    </submittedName>
</protein>
<dbReference type="GeneID" id="76833738"/>
<keyword evidence="3" id="KW-1185">Reference proteome</keyword>